<evidence type="ECO:0000256" key="12">
    <source>
        <dbReference type="ARBA" id="ARBA00022982"/>
    </source>
</evidence>
<evidence type="ECO:0000256" key="8">
    <source>
        <dbReference type="ARBA" id="ARBA00022532"/>
    </source>
</evidence>
<dbReference type="PANTHER" id="PTHR38689">
    <property type="entry name" value="SUCCINATE DEHYDROGENASE HYDROPHOBIC MEMBRANE ANCHOR SUBUNIT"/>
    <property type="match status" value="1"/>
</dbReference>
<gene>
    <name evidence="19" type="primary">sdhD</name>
    <name evidence="19" type="ORF">FHP89_09940</name>
</gene>
<keyword evidence="6" id="KW-1003">Cell membrane</keyword>
<keyword evidence="13 18" id="KW-1133">Transmembrane helix</keyword>
<dbReference type="PIRSF" id="PIRSF000169">
    <property type="entry name" value="SDH_D"/>
    <property type="match status" value="1"/>
</dbReference>
<keyword evidence="14 17" id="KW-0408">Iron</keyword>
<comment type="pathway">
    <text evidence="3">Carbohydrate metabolism; tricarboxylic acid cycle.</text>
</comment>
<dbReference type="GO" id="GO:0046872">
    <property type="term" value="F:metal ion binding"/>
    <property type="evidence" value="ECO:0007669"/>
    <property type="project" value="UniProtKB-KW"/>
</dbReference>
<evidence type="ECO:0000256" key="1">
    <source>
        <dbReference type="ARBA" id="ARBA00004050"/>
    </source>
</evidence>
<dbReference type="GO" id="GO:0006099">
    <property type="term" value="P:tricarboxylic acid cycle"/>
    <property type="evidence" value="ECO:0007669"/>
    <property type="project" value="UniProtKB-UniPathway"/>
</dbReference>
<evidence type="ECO:0000256" key="15">
    <source>
        <dbReference type="ARBA" id="ARBA00023136"/>
    </source>
</evidence>
<organism evidence="19 20">
    <name type="scientific">Denitromonas halophila</name>
    <dbReference type="NCBI Taxonomy" id="1629404"/>
    <lineage>
        <taxon>Bacteria</taxon>
        <taxon>Pseudomonadati</taxon>
        <taxon>Pseudomonadota</taxon>
        <taxon>Betaproteobacteria</taxon>
        <taxon>Rhodocyclales</taxon>
        <taxon>Zoogloeaceae</taxon>
        <taxon>Denitromonas</taxon>
    </lineage>
</organism>
<feature type="transmembrane region" description="Helical" evidence="18">
    <location>
        <begin position="12"/>
        <end position="33"/>
    </location>
</feature>
<keyword evidence="7" id="KW-0997">Cell inner membrane</keyword>
<evidence type="ECO:0000256" key="5">
    <source>
        <dbReference type="ARBA" id="ARBA00022448"/>
    </source>
</evidence>
<evidence type="ECO:0000256" key="17">
    <source>
        <dbReference type="PIRSR" id="PIRSR000169-2"/>
    </source>
</evidence>
<feature type="binding site" evidence="16">
    <location>
        <position position="77"/>
    </location>
    <ligand>
        <name>a ubiquinone</name>
        <dbReference type="ChEBI" id="CHEBI:16389"/>
    </ligand>
</feature>
<keyword evidence="10 18" id="KW-0812">Transmembrane</keyword>
<evidence type="ECO:0000256" key="9">
    <source>
        <dbReference type="ARBA" id="ARBA00022617"/>
    </source>
</evidence>
<feature type="binding site" description="axial binding residue" evidence="17">
    <location>
        <position position="65"/>
    </location>
    <ligand>
        <name>heme</name>
        <dbReference type="ChEBI" id="CHEBI:30413"/>
        <note>ligand shared with second transmembrane subunit</note>
    </ligand>
    <ligandPart>
        <name>Fe</name>
        <dbReference type="ChEBI" id="CHEBI:18248"/>
    </ligandPart>
</feature>
<evidence type="ECO:0000313" key="20">
    <source>
        <dbReference type="Proteomes" id="UP000318349"/>
    </source>
</evidence>
<feature type="transmembrane region" description="Helical" evidence="18">
    <location>
        <begin position="39"/>
        <end position="64"/>
    </location>
</feature>
<dbReference type="GO" id="GO:0017004">
    <property type="term" value="P:cytochrome complex assembly"/>
    <property type="evidence" value="ECO:0007669"/>
    <property type="project" value="TreeGrafter"/>
</dbReference>
<evidence type="ECO:0000256" key="16">
    <source>
        <dbReference type="PIRSR" id="PIRSR000169-1"/>
    </source>
</evidence>
<evidence type="ECO:0000256" key="18">
    <source>
        <dbReference type="SAM" id="Phobius"/>
    </source>
</evidence>
<dbReference type="UniPathway" id="UPA00223"/>
<evidence type="ECO:0000256" key="3">
    <source>
        <dbReference type="ARBA" id="ARBA00005163"/>
    </source>
</evidence>
<keyword evidence="15 18" id="KW-0472">Membrane</keyword>
<dbReference type="InterPro" id="IPR014312">
    <property type="entry name" value="Succ_DH_anchor"/>
</dbReference>
<proteinExistence type="predicted"/>
<evidence type="ECO:0000256" key="6">
    <source>
        <dbReference type="ARBA" id="ARBA00022475"/>
    </source>
</evidence>
<dbReference type="InterPro" id="IPR034804">
    <property type="entry name" value="SQR/QFR_C/D"/>
</dbReference>
<evidence type="ECO:0000256" key="7">
    <source>
        <dbReference type="ARBA" id="ARBA00022519"/>
    </source>
</evidence>
<dbReference type="NCBIfam" id="TIGR02968">
    <property type="entry name" value="succ_dehyd_anc"/>
    <property type="match status" value="1"/>
</dbReference>
<comment type="subcellular location">
    <subcellularLocation>
        <location evidence="2">Cell inner membrane</location>
        <topology evidence="2">Multi-pass membrane protein</topology>
    </subcellularLocation>
</comment>
<protein>
    <recommendedName>
        <fullName evidence="4">Succinate dehydrogenase hydrophobic membrane anchor subunit</fullName>
    </recommendedName>
</protein>
<comment type="caution">
    <text evidence="19">The sequence shown here is derived from an EMBL/GenBank/DDBJ whole genome shotgun (WGS) entry which is preliminary data.</text>
</comment>
<dbReference type="AlphaFoldDB" id="A0A558E7L5"/>
<dbReference type="GO" id="GO:0005886">
    <property type="term" value="C:plasma membrane"/>
    <property type="evidence" value="ECO:0007669"/>
    <property type="project" value="UniProtKB-SubCell"/>
</dbReference>
<evidence type="ECO:0000256" key="2">
    <source>
        <dbReference type="ARBA" id="ARBA00004429"/>
    </source>
</evidence>
<dbReference type="Proteomes" id="UP000318349">
    <property type="component" value="Unassembled WGS sequence"/>
</dbReference>
<evidence type="ECO:0000256" key="10">
    <source>
        <dbReference type="ARBA" id="ARBA00022692"/>
    </source>
</evidence>
<feature type="transmembrane region" description="Helical" evidence="18">
    <location>
        <begin position="85"/>
        <end position="107"/>
    </location>
</feature>
<keyword evidence="5" id="KW-0813">Transport</keyword>
<keyword evidence="11 17" id="KW-0479">Metal-binding</keyword>
<keyword evidence="12" id="KW-0249">Electron transport</keyword>
<evidence type="ECO:0000256" key="14">
    <source>
        <dbReference type="ARBA" id="ARBA00023004"/>
    </source>
</evidence>
<keyword evidence="8" id="KW-0816">Tricarboxylic acid cycle</keyword>
<dbReference type="Gene3D" id="1.20.1300.10">
    <property type="entry name" value="Fumarate reductase/succinate dehydrogenase, transmembrane subunit"/>
    <property type="match status" value="1"/>
</dbReference>
<name>A0A558E7L5_9RHOO</name>
<dbReference type="GO" id="GO:0020037">
    <property type="term" value="F:heme binding"/>
    <property type="evidence" value="ECO:0007669"/>
    <property type="project" value="InterPro"/>
</dbReference>
<accession>A0A558E7L5</accession>
<dbReference type="SUPFAM" id="SSF81343">
    <property type="entry name" value="Fumarate reductase respiratory complex transmembrane subunits"/>
    <property type="match status" value="1"/>
</dbReference>
<dbReference type="EMBL" id="VMNI01000008">
    <property type="protein sequence ID" value="TVO76415.1"/>
    <property type="molecule type" value="Genomic_DNA"/>
</dbReference>
<evidence type="ECO:0000256" key="11">
    <source>
        <dbReference type="ARBA" id="ARBA00022723"/>
    </source>
</evidence>
<evidence type="ECO:0000256" key="13">
    <source>
        <dbReference type="ARBA" id="ARBA00022989"/>
    </source>
</evidence>
<evidence type="ECO:0000256" key="4">
    <source>
        <dbReference type="ARBA" id="ARBA00019425"/>
    </source>
</evidence>
<dbReference type="PANTHER" id="PTHR38689:SF1">
    <property type="entry name" value="SUCCINATE DEHYDROGENASE HYDROPHOBIC MEMBRANE ANCHOR SUBUNIT"/>
    <property type="match status" value="1"/>
</dbReference>
<reference evidence="19 20" key="1">
    <citation type="submission" date="2019-07" db="EMBL/GenBank/DDBJ databases">
        <title>The pathways for chlorine oxyanion respiration interact through the shared metabolite chlorate.</title>
        <authorList>
            <person name="Barnum T.P."/>
            <person name="Cheng Y."/>
            <person name="Hill K.A."/>
            <person name="Lucas L.N."/>
            <person name="Carlson H.K."/>
            <person name="Coates J.D."/>
        </authorList>
    </citation>
    <scope>NUCLEOTIDE SEQUENCE [LARGE SCALE GENOMIC DNA]</scope>
    <source>
        <strain evidence="19 20">SFB-1</strain>
    </source>
</reference>
<comment type="cofactor">
    <cofactor evidence="17">
        <name>heme</name>
        <dbReference type="ChEBI" id="CHEBI:30413"/>
    </cofactor>
    <text evidence="17">The heme is bound between the two transmembrane subunits.</text>
</comment>
<sequence>MRLFSGQRAWVAQRFTAVMLLAAVLAGLMWLLLGEPLDYTRWYALLTTPVGAVLTVLIFVMLAVHGWVGARDIVLDYVQPRGLRLALLGAILLVLAATLIRVVLVLATHGAT</sequence>
<comment type="function">
    <text evidence="1">Membrane-anchoring subunit of succinate dehydrogenase (SDH).</text>
</comment>
<evidence type="ECO:0000313" key="19">
    <source>
        <dbReference type="EMBL" id="TVO76415.1"/>
    </source>
</evidence>
<keyword evidence="9 17" id="KW-0349">Heme</keyword>
<dbReference type="Pfam" id="PF01127">
    <property type="entry name" value="Sdh_cyt"/>
    <property type="match status" value="1"/>
</dbReference>
<dbReference type="InterPro" id="IPR000701">
    <property type="entry name" value="SuccDH_FuR_B_TM-su"/>
</dbReference>
<dbReference type="GO" id="GO:0009055">
    <property type="term" value="F:electron transfer activity"/>
    <property type="evidence" value="ECO:0007669"/>
    <property type="project" value="TreeGrafter"/>
</dbReference>